<evidence type="ECO:0000256" key="3">
    <source>
        <dbReference type="ARBA" id="ARBA00022448"/>
    </source>
</evidence>
<organism evidence="13 14">
    <name type="scientific">Aspergillus granulosus</name>
    <dbReference type="NCBI Taxonomy" id="176169"/>
    <lineage>
        <taxon>Eukaryota</taxon>
        <taxon>Fungi</taxon>
        <taxon>Dikarya</taxon>
        <taxon>Ascomycota</taxon>
        <taxon>Pezizomycotina</taxon>
        <taxon>Eurotiomycetes</taxon>
        <taxon>Eurotiomycetidae</taxon>
        <taxon>Eurotiales</taxon>
        <taxon>Aspergillaceae</taxon>
        <taxon>Aspergillus</taxon>
        <taxon>Aspergillus subgen. Nidulantes</taxon>
    </lineage>
</organism>
<comment type="caution">
    <text evidence="13">The sequence shown here is derived from an EMBL/GenBank/DDBJ whole genome shotgun (WGS) entry which is preliminary data.</text>
</comment>
<evidence type="ECO:0000256" key="6">
    <source>
        <dbReference type="ARBA" id="ARBA00022840"/>
    </source>
</evidence>
<evidence type="ECO:0000256" key="2">
    <source>
        <dbReference type="ARBA" id="ARBA00008575"/>
    </source>
</evidence>
<keyword evidence="4 10" id="KW-0812">Transmembrane</keyword>
<dbReference type="PROSITE" id="PS50929">
    <property type="entry name" value="ABC_TM1F"/>
    <property type="match status" value="1"/>
</dbReference>
<gene>
    <name evidence="13" type="ORF">BJX63DRAFT_425922</name>
</gene>
<accession>A0ABR4GUT5</accession>
<keyword evidence="5" id="KW-0547">Nucleotide-binding</keyword>
<feature type="compositionally biased region" description="Polar residues" evidence="9">
    <location>
        <begin position="832"/>
        <end position="846"/>
    </location>
</feature>
<dbReference type="InterPro" id="IPR050835">
    <property type="entry name" value="ABC_transporter_sub-D"/>
</dbReference>
<evidence type="ECO:0000256" key="5">
    <source>
        <dbReference type="ARBA" id="ARBA00022741"/>
    </source>
</evidence>
<keyword evidence="8 10" id="KW-0472">Membrane</keyword>
<evidence type="ECO:0000256" key="4">
    <source>
        <dbReference type="ARBA" id="ARBA00022692"/>
    </source>
</evidence>
<comment type="subcellular location">
    <subcellularLocation>
        <location evidence="1">Membrane</location>
        <topology evidence="1">Multi-pass membrane protein</topology>
    </subcellularLocation>
</comment>
<dbReference type="PANTHER" id="PTHR11384:SF67">
    <property type="entry name" value="ATP-BINDING CASSETTE SUB-FAMILY D MEMBER 1"/>
    <property type="match status" value="1"/>
</dbReference>
<dbReference type="Pfam" id="PF10383">
    <property type="entry name" value="Clr2"/>
    <property type="match status" value="1"/>
</dbReference>
<evidence type="ECO:0000259" key="12">
    <source>
        <dbReference type="PROSITE" id="PS50929"/>
    </source>
</evidence>
<dbReference type="PANTHER" id="PTHR11384">
    <property type="entry name" value="ATP-BINDING CASSETTE, SUB-FAMILY D MEMBER"/>
    <property type="match status" value="1"/>
</dbReference>
<dbReference type="InterPro" id="IPR011527">
    <property type="entry name" value="ABC1_TM_dom"/>
</dbReference>
<evidence type="ECO:0000259" key="11">
    <source>
        <dbReference type="PROSITE" id="PS50893"/>
    </source>
</evidence>
<keyword evidence="7 10" id="KW-1133">Transmembrane helix</keyword>
<feature type="region of interest" description="Disordered" evidence="9">
    <location>
        <begin position="929"/>
        <end position="956"/>
    </location>
</feature>
<keyword evidence="6" id="KW-0067">ATP-binding</keyword>
<feature type="domain" description="ABC transmembrane type-1" evidence="12">
    <location>
        <begin position="176"/>
        <end position="390"/>
    </location>
</feature>
<reference evidence="13 14" key="1">
    <citation type="submission" date="2024-07" db="EMBL/GenBank/DDBJ databases">
        <title>Section-level genome sequencing and comparative genomics of Aspergillus sections Usti and Cavernicolus.</title>
        <authorList>
            <consortium name="Lawrence Berkeley National Laboratory"/>
            <person name="Nybo J.L."/>
            <person name="Vesth T.C."/>
            <person name="Theobald S."/>
            <person name="Frisvad J.C."/>
            <person name="Larsen T.O."/>
            <person name="Kjaerboelling I."/>
            <person name="Rothschild-Mancinelli K."/>
            <person name="Lyhne E.K."/>
            <person name="Kogle M.E."/>
            <person name="Barry K."/>
            <person name="Clum A."/>
            <person name="Na H."/>
            <person name="Ledsgaard L."/>
            <person name="Lin J."/>
            <person name="Lipzen A."/>
            <person name="Kuo A."/>
            <person name="Riley R."/>
            <person name="Mondo S."/>
            <person name="Labutti K."/>
            <person name="Haridas S."/>
            <person name="Pangalinan J."/>
            <person name="Salamov A.A."/>
            <person name="Simmons B.A."/>
            <person name="Magnuson J.K."/>
            <person name="Chen J."/>
            <person name="Drula E."/>
            <person name="Henrissat B."/>
            <person name="Wiebenga A."/>
            <person name="Lubbers R.J."/>
            <person name="Gomes A.C."/>
            <person name="Makela M.R."/>
            <person name="Stajich J."/>
            <person name="Grigoriev I.V."/>
            <person name="Mortensen U.H."/>
            <person name="De Vries R.P."/>
            <person name="Baker S.E."/>
            <person name="Andersen M.R."/>
        </authorList>
    </citation>
    <scope>NUCLEOTIDE SEQUENCE [LARGE SCALE GENOMIC DNA]</scope>
    <source>
        <strain evidence="13 14">CBS 588.65</strain>
    </source>
</reference>
<dbReference type="PROSITE" id="PS50893">
    <property type="entry name" value="ABC_TRANSPORTER_2"/>
    <property type="match status" value="1"/>
</dbReference>
<protein>
    <submittedName>
        <fullName evidence="13">ABC transporter transmembrane region 2-domain-containing protein</fullName>
    </submittedName>
</protein>
<dbReference type="InterPro" id="IPR017871">
    <property type="entry name" value="ABC_transporter-like_CS"/>
</dbReference>
<keyword evidence="14" id="KW-1185">Reference proteome</keyword>
<dbReference type="Pfam" id="PF06472">
    <property type="entry name" value="ABC_membrane_2"/>
    <property type="match status" value="1"/>
</dbReference>
<feature type="compositionally biased region" description="Polar residues" evidence="9">
    <location>
        <begin position="1483"/>
        <end position="1493"/>
    </location>
</feature>
<feature type="region of interest" description="Disordered" evidence="9">
    <location>
        <begin position="1406"/>
        <end position="1493"/>
    </location>
</feature>
<evidence type="ECO:0000256" key="10">
    <source>
        <dbReference type="SAM" id="Phobius"/>
    </source>
</evidence>
<dbReference type="InterPro" id="IPR018839">
    <property type="entry name" value="Tscrpt-silencing_Clr2_C"/>
</dbReference>
<keyword evidence="3" id="KW-0813">Transport</keyword>
<dbReference type="SMART" id="SM00382">
    <property type="entry name" value="AAA"/>
    <property type="match status" value="1"/>
</dbReference>
<feature type="domain" description="ABC transporter" evidence="11">
    <location>
        <begin position="531"/>
        <end position="765"/>
    </location>
</feature>
<feature type="region of interest" description="Disordered" evidence="9">
    <location>
        <begin position="1372"/>
        <end position="1391"/>
    </location>
</feature>
<name>A0ABR4GUT5_9EURO</name>
<evidence type="ECO:0000256" key="9">
    <source>
        <dbReference type="SAM" id="MobiDB-lite"/>
    </source>
</evidence>
<dbReference type="InterPro" id="IPR003593">
    <property type="entry name" value="AAA+_ATPase"/>
</dbReference>
<dbReference type="EMBL" id="JBFXLT010000172">
    <property type="protein sequence ID" value="KAL2802621.1"/>
    <property type="molecule type" value="Genomic_DNA"/>
</dbReference>
<evidence type="ECO:0000256" key="8">
    <source>
        <dbReference type="ARBA" id="ARBA00023136"/>
    </source>
</evidence>
<evidence type="ECO:0000313" key="13">
    <source>
        <dbReference type="EMBL" id="KAL2802621.1"/>
    </source>
</evidence>
<evidence type="ECO:0000313" key="14">
    <source>
        <dbReference type="Proteomes" id="UP001610334"/>
    </source>
</evidence>
<feature type="region of interest" description="Disordered" evidence="9">
    <location>
        <begin position="817"/>
        <end position="857"/>
    </location>
</feature>
<dbReference type="Proteomes" id="UP001610334">
    <property type="component" value="Unassembled WGS sequence"/>
</dbReference>
<feature type="compositionally biased region" description="Low complexity" evidence="9">
    <location>
        <begin position="933"/>
        <end position="953"/>
    </location>
</feature>
<dbReference type="InterPro" id="IPR027417">
    <property type="entry name" value="P-loop_NTPase"/>
</dbReference>
<dbReference type="PROSITE" id="PS00211">
    <property type="entry name" value="ABC_TRANSPORTER_1"/>
    <property type="match status" value="1"/>
</dbReference>
<comment type="similarity">
    <text evidence="2">Belongs to the ABC transporter superfamily. ABCD family. Peroxisomal fatty acyl CoA transporter (TC 3.A.1.203) subfamily.</text>
</comment>
<feature type="transmembrane region" description="Helical" evidence="10">
    <location>
        <begin position="38"/>
        <end position="59"/>
    </location>
</feature>
<dbReference type="SUPFAM" id="SSF90123">
    <property type="entry name" value="ABC transporter transmembrane region"/>
    <property type="match status" value="1"/>
</dbReference>
<evidence type="ECO:0000256" key="1">
    <source>
        <dbReference type="ARBA" id="ARBA00004141"/>
    </source>
</evidence>
<sequence>MAAQSTLRLGQDPLVALYTYYTNVFRDKIQRSSNTTKLLACLTLLLSIIGTGYGGYNWFRETAKERARGKRLLRRNSGIRGKDGSRTIYVPYKDSLTSKVKIYPTKPTTFDAHRRLFLNPPTSARSGDEDPVGRIPPPTTKPGLNLAFLHQFLSLGSIMVPRWGSKETGLLMSHGVFLLLRTYLSLLIARLDGEIVRDLVAGKGRAFTWGIIKWCGIGTLASYTNAMIKFLQSKVSIAFRTRLTRYIHDLYLTADNNYYKLMNLDGSIGQGPDQFITQDLTLFCSSAAAIYSSIGKPMVDLFVFNYQLYRSLGPLALSGILTGYFSTAVVLRKLSPPFGKLKAVEGKKEGDFRGLHSRLLANAEEISFYGGADTERVFLTRSFKDLQRWMEGIYSLKIRYNMLEDVILKYSWSAFGYLITSLPVFLPAWGGLGGAMELSDASEATGRERGRMKEFITNKRLMLSLADAGGRMMYSIKDISELAGYTSRVYSLISTLHRVHANAYYPPPGAESDLFSLEDVQGTIHNGFDGVRLEQVPVVAPSLYPRGGDELLESLSFVVHSGDHLLISGPNGVGKSAIARIVAGLWPVYRGLVSRPRRIGLDGIMFLPQRPYLSVGTLRDQVIYPHTEIDMRDAGISDSALQKILEDAHLGYLPSREGGWDARKEWKDVLSGGEKQRMALARVFYHEPRYAFLDEGTSAVSSDVEGLLYQQAKDRGITVITISTRASLKKYHTYHLAIGAGSDDEQWEFERIGTAKEKFGVEKEIQEIRKRLDNVEDWKKRREEIENELQKVWVDKGELAPPPYEETTEIDAAEVTAGSEEEIMDPPLPDPNGQNTPSFPSYSQNPPVDAMEEDSEDDPNLVVIPIDQSFSDGDPAQWPTEERFQRPDDTFYRLKLADMWLKETGAYENGLVYIIDTLPAGYAVFDRPRGTNPSISSGGSVGRPPGRPGPSIVDSEGTPDVFKLAVVKLKHMGKIDQEVSEVSSMDWRAERSAIEEYLEVLDMRPSYLPRLGELVLWTPDFDGDLIYSPANNQWLKTPDWRAGVVGQIPTEDTVLQDLVETTEKKWGLNYSGFRVETFPDPNSPDKSYSLHYSYVPLKCVKPLNAFELFLQGIPREQLHPSIENAMTIMSSFSLLDKYRIRGTWPNASIYCRGIFIGAELFALGDAIRLKPKGYRAGSDQKPPVTDVMVIAEIRLELIRCDGEVKSKQLAEQYQVRISGKVYTPCIERAQVSNNGRPARALSLHDVVDVFNNVGMSGHGDWYELFSGSTVDISQDMALGRCYEPDAMKLLFNSLSLDYDLQGVVSGRAYSRKVDERIPEGKHWFWGDFRTQTLAIDSLNGEDVGHYSETRDMKMWRANLRILDGTATQADLRDAKHPGNLGRPSVKPSISGLAGVGKTSKLVSAGLGAVDTSNPVSSMEEESGSASEEVEERRRKKENEGDNDESKSKLRGGTEETEGGDYTPSSAPSFNQPNNDDNLKEIRTQNTLRNLPTR</sequence>
<dbReference type="SUPFAM" id="SSF52540">
    <property type="entry name" value="P-loop containing nucleoside triphosphate hydrolases"/>
    <property type="match status" value="1"/>
</dbReference>
<dbReference type="CDD" id="cd03223">
    <property type="entry name" value="ABCD_peroxisomal_ALDP"/>
    <property type="match status" value="1"/>
</dbReference>
<dbReference type="InterPro" id="IPR036640">
    <property type="entry name" value="ABC1_TM_sf"/>
</dbReference>
<evidence type="ECO:0000256" key="7">
    <source>
        <dbReference type="ARBA" id="ARBA00022989"/>
    </source>
</evidence>
<feature type="compositionally biased region" description="Basic and acidic residues" evidence="9">
    <location>
        <begin position="1430"/>
        <end position="1453"/>
    </location>
</feature>
<feature type="compositionally biased region" description="Polar residues" evidence="9">
    <location>
        <begin position="1462"/>
        <end position="1475"/>
    </location>
</feature>
<dbReference type="Pfam" id="PF00005">
    <property type="entry name" value="ABC_tran"/>
    <property type="match status" value="1"/>
</dbReference>
<dbReference type="InterPro" id="IPR003439">
    <property type="entry name" value="ABC_transporter-like_ATP-bd"/>
</dbReference>
<proteinExistence type="inferred from homology"/>
<dbReference type="Gene3D" id="3.40.50.300">
    <property type="entry name" value="P-loop containing nucleotide triphosphate hydrolases"/>
    <property type="match status" value="1"/>
</dbReference>